<evidence type="ECO:0000313" key="2">
    <source>
        <dbReference type="Proteomes" id="UP000185473"/>
    </source>
</evidence>
<dbReference type="PANTHER" id="PTHR42905:SF5">
    <property type="entry name" value="CARBOXYVINYL-CARBOXYPHOSPHONATE PHOSPHORYLMUTASE, CHLOROPLASTIC"/>
    <property type="match status" value="1"/>
</dbReference>
<dbReference type="KEGG" id="wjo:FOL01_0206"/>
<sequence length="245" mass="27154">MSFSKEIFTGKQSITVPGVMDSQSTQSVWQGGFEAAYLNGYDVVKSQLGKTNEGLISPSEMSVVIRHVKENTTFPLIVDAQSGFGNQLTTYFVVQDFERSGADGVVINDQIFPSHTNDDEVDIIDFSDFVAKLKAAKDVFEDSTTVLFAELDGVQTYGVEGLAKRVAYLKKEAVADVILVGHLGKDQFDEIDSLAETQQIGAVFNEEYENYFVDNHFSPIFRTGVISKARMEAEQRIFQTEVEAN</sequence>
<organism evidence="1 2">
    <name type="scientific">Weissella jogaejeotgali</name>
    <dbReference type="NCBI Taxonomy" id="1631871"/>
    <lineage>
        <taxon>Bacteria</taxon>
        <taxon>Bacillati</taxon>
        <taxon>Bacillota</taxon>
        <taxon>Bacilli</taxon>
        <taxon>Lactobacillales</taxon>
        <taxon>Lactobacillaceae</taxon>
        <taxon>Weissella</taxon>
    </lineage>
</organism>
<evidence type="ECO:0000313" key="1">
    <source>
        <dbReference type="EMBL" id="APS41065.1"/>
    </source>
</evidence>
<dbReference type="SUPFAM" id="SSF51621">
    <property type="entry name" value="Phosphoenolpyruvate/pyruvate domain"/>
    <property type="match status" value="1"/>
</dbReference>
<keyword evidence="1" id="KW-0456">Lyase</keyword>
<dbReference type="PANTHER" id="PTHR42905">
    <property type="entry name" value="PHOSPHOENOLPYRUVATE CARBOXYLASE"/>
    <property type="match status" value="1"/>
</dbReference>
<dbReference type="Proteomes" id="UP000185473">
    <property type="component" value="Chromosome"/>
</dbReference>
<accession>A0A1L6R971</accession>
<name>A0A1L6R971_9LACO</name>
<gene>
    <name evidence="1" type="ORF">FOL01_0206</name>
</gene>
<proteinExistence type="predicted"/>
<dbReference type="InterPro" id="IPR015813">
    <property type="entry name" value="Pyrv/PenolPyrv_kinase-like_dom"/>
</dbReference>
<dbReference type="Pfam" id="PF13714">
    <property type="entry name" value="PEP_mutase"/>
    <property type="match status" value="1"/>
</dbReference>
<dbReference type="GO" id="GO:0016829">
    <property type="term" value="F:lyase activity"/>
    <property type="evidence" value="ECO:0007669"/>
    <property type="project" value="UniProtKB-KW"/>
</dbReference>
<dbReference type="EMBL" id="CP014332">
    <property type="protein sequence ID" value="APS41065.1"/>
    <property type="molecule type" value="Genomic_DNA"/>
</dbReference>
<protein>
    <submittedName>
        <fullName evidence="1">Methylisocitrate lyase</fullName>
    </submittedName>
</protein>
<dbReference type="STRING" id="1631871.FOL01_0206"/>
<dbReference type="RefSeq" id="WP_075268912.1">
    <property type="nucleotide sequence ID" value="NZ_CP014332.1"/>
</dbReference>
<keyword evidence="2" id="KW-1185">Reference proteome</keyword>
<dbReference type="Gene3D" id="3.20.20.60">
    <property type="entry name" value="Phosphoenolpyruvate-binding domains"/>
    <property type="match status" value="1"/>
</dbReference>
<dbReference type="InterPro" id="IPR040442">
    <property type="entry name" value="Pyrv_kinase-like_dom_sf"/>
</dbReference>
<dbReference type="AlphaFoldDB" id="A0A1L6R971"/>
<reference evidence="1 2" key="1">
    <citation type="submission" date="2016-02" db="EMBL/GenBank/DDBJ databases">
        <title>Complete Genome Sequence of Weissella jogaejeotgali FOL01.</title>
        <authorList>
            <person name="Lee J.-H."/>
            <person name="Ku H.-J."/>
        </authorList>
    </citation>
    <scope>NUCLEOTIDE SEQUENCE [LARGE SCALE GENOMIC DNA]</scope>
    <source>
        <strain evidence="1 2">FOL01</strain>
    </source>
</reference>